<protein>
    <recommendedName>
        <fullName evidence="6">HIT-type domain-containing protein</fullName>
    </recommendedName>
</protein>
<dbReference type="PANTHER" id="PTHR13093">
    <property type="entry name" value="ZINC FINGER HIT DOMAIN CONTAINING PROTEIN 1"/>
    <property type="match status" value="1"/>
</dbReference>
<gene>
    <name evidence="4" type="ORF">BB559_003079</name>
</gene>
<proteinExistence type="predicted"/>
<dbReference type="STRING" id="61424.A0A2T9YP94"/>
<dbReference type="InterPro" id="IPR039723">
    <property type="entry name" value="Vps71/ZNHIT1"/>
</dbReference>
<keyword evidence="2" id="KW-0863">Zinc-finger</keyword>
<dbReference type="GO" id="GO:0006338">
    <property type="term" value="P:chromatin remodeling"/>
    <property type="evidence" value="ECO:0007669"/>
    <property type="project" value="InterPro"/>
</dbReference>
<accession>A0A2T9YP94</accession>
<keyword evidence="5" id="KW-1185">Reference proteome</keyword>
<reference evidence="4 5" key="1">
    <citation type="journal article" date="2018" name="MBio">
        <title>Comparative Genomics Reveals the Core Gene Toolbox for the Fungus-Insect Symbiosis.</title>
        <authorList>
            <person name="Wang Y."/>
            <person name="Stata M."/>
            <person name="Wang W."/>
            <person name="Stajich J.E."/>
            <person name="White M.M."/>
            <person name="Moncalvo J.M."/>
        </authorList>
    </citation>
    <scope>NUCLEOTIDE SEQUENCE [LARGE SCALE GENOMIC DNA]</scope>
    <source>
        <strain evidence="4 5">AUS-77-4</strain>
    </source>
</reference>
<dbReference type="CDD" id="cd21437">
    <property type="entry name" value="zf-HIT_ZNHIT1_like"/>
    <property type="match status" value="1"/>
</dbReference>
<comment type="caution">
    <text evidence="4">The sequence shown here is derived from an EMBL/GenBank/DDBJ whole genome shotgun (WGS) entry which is preliminary data.</text>
</comment>
<evidence type="ECO:0000313" key="4">
    <source>
        <dbReference type="EMBL" id="PVU94139.1"/>
    </source>
</evidence>
<dbReference type="Proteomes" id="UP000245699">
    <property type="component" value="Unassembled WGS sequence"/>
</dbReference>
<name>A0A2T9YP94_9FUNG</name>
<evidence type="ECO:0000256" key="2">
    <source>
        <dbReference type="ARBA" id="ARBA00022771"/>
    </source>
</evidence>
<dbReference type="EMBL" id="MBFT01000273">
    <property type="protein sequence ID" value="PVU94139.1"/>
    <property type="molecule type" value="Genomic_DNA"/>
</dbReference>
<evidence type="ECO:0000313" key="5">
    <source>
        <dbReference type="Proteomes" id="UP000245699"/>
    </source>
</evidence>
<sequence length="165" mass="18848">MASNSRVELRRSTITFDFSSARNIKKERSAILSKENNLVLYDFENLRIIPIGLLEKNGQLRIPKGVQAVYIGTTGQEKIKRKNSKETKKLVNLRKTLDQYLEDHIRDLQDPTEMIPDYFTCLVNPSKYPPKHFCSVCGYVSAGSCKYCGDRYCSSSCSTLHLETK</sequence>
<dbReference type="OrthoDB" id="74807at2759"/>
<evidence type="ECO:0000256" key="3">
    <source>
        <dbReference type="ARBA" id="ARBA00022833"/>
    </source>
</evidence>
<keyword evidence="3" id="KW-0862">Zinc</keyword>
<keyword evidence="1" id="KW-0479">Metal-binding</keyword>
<dbReference type="GO" id="GO:0008270">
    <property type="term" value="F:zinc ion binding"/>
    <property type="evidence" value="ECO:0007669"/>
    <property type="project" value="UniProtKB-KW"/>
</dbReference>
<dbReference type="AlphaFoldDB" id="A0A2T9YP94"/>
<evidence type="ECO:0008006" key="6">
    <source>
        <dbReference type="Google" id="ProtNLM"/>
    </source>
</evidence>
<organism evidence="4 5">
    <name type="scientific">Furculomyces boomerangus</name>
    <dbReference type="NCBI Taxonomy" id="61424"/>
    <lineage>
        <taxon>Eukaryota</taxon>
        <taxon>Fungi</taxon>
        <taxon>Fungi incertae sedis</taxon>
        <taxon>Zoopagomycota</taxon>
        <taxon>Kickxellomycotina</taxon>
        <taxon>Harpellomycetes</taxon>
        <taxon>Harpellales</taxon>
        <taxon>Harpellaceae</taxon>
        <taxon>Furculomyces</taxon>
    </lineage>
</organism>
<evidence type="ECO:0000256" key="1">
    <source>
        <dbReference type="ARBA" id="ARBA00022723"/>
    </source>
</evidence>